<feature type="region of interest" description="Disordered" evidence="2">
    <location>
        <begin position="238"/>
        <end position="278"/>
    </location>
</feature>
<dbReference type="SUPFAM" id="SSF57850">
    <property type="entry name" value="RING/U-box"/>
    <property type="match status" value="1"/>
</dbReference>
<dbReference type="InterPro" id="IPR013083">
    <property type="entry name" value="Znf_RING/FYVE/PHD"/>
</dbReference>
<keyword evidence="1" id="KW-0862">Zinc</keyword>
<dbReference type="GO" id="GO:0061630">
    <property type="term" value="F:ubiquitin protein ligase activity"/>
    <property type="evidence" value="ECO:0007669"/>
    <property type="project" value="TreeGrafter"/>
</dbReference>
<dbReference type="InterPro" id="IPR039512">
    <property type="entry name" value="RCHY1_zinc-ribbon"/>
</dbReference>
<evidence type="ECO:0000256" key="2">
    <source>
        <dbReference type="SAM" id="MobiDB-lite"/>
    </source>
</evidence>
<dbReference type="Gene3D" id="3.30.40.10">
    <property type="entry name" value="Zinc/RING finger domain, C3HC4 (zinc finger)"/>
    <property type="match status" value="1"/>
</dbReference>
<keyword evidence="1" id="KW-0479">Metal-binding</keyword>
<dbReference type="Gene3D" id="2.20.28.10">
    <property type="match status" value="1"/>
</dbReference>
<dbReference type="Pfam" id="PF14599">
    <property type="entry name" value="zinc_ribbon_6"/>
    <property type="match status" value="1"/>
</dbReference>
<dbReference type="GO" id="GO:0008270">
    <property type="term" value="F:zinc ion binding"/>
    <property type="evidence" value="ECO:0007669"/>
    <property type="project" value="UniProtKB-KW"/>
</dbReference>
<dbReference type="GO" id="GO:0005634">
    <property type="term" value="C:nucleus"/>
    <property type="evidence" value="ECO:0007669"/>
    <property type="project" value="TreeGrafter"/>
</dbReference>
<feature type="compositionally biased region" description="Acidic residues" evidence="2">
    <location>
        <begin position="240"/>
        <end position="277"/>
    </location>
</feature>
<dbReference type="PANTHER" id="PTHR21319">
    <property type="entry name" value="RING FINGER AND CHY ZINC FINGER DOMAIN-CONTAINING PROTEIN 1"/>
    <property type="match status" value="1"/>
</dbReference>
<dbReference type="SMART" id="SM00184">
    <property type="entry name" value="RING"/>
    <property type="match status" value="1"/>
</dbReference>
<gene>
    <name evidence="4" type="ORF">SLS62_001625</name>
</gene>
<dbReference type="InterPro" id="IPR001841">
    <property type="entry name" value="Znf_RING"/>
</dbReference>
<dbReference type="PROSITE" id="PS50089">
    <property type="entry name" value="ZF_RING_2"/>
    <property type="match status" value="1"/>
</dbReference>
<comment type="caution">
    <text evidence="4">The sequence shown here is derived from an EMBL/GenBank/DDBJ whole genome shotgun (WGS) entry which is preliminary data.</text>
</comment>
<protein>
    <recommendedName>
        <fullName evidence="3">RING-type domain-containing protein</fullName>
    </recommendedName>
</protein>
<evidence type="ECO:0000256" key="1">
    <source>
        <dbReference type="PROSITE-ProRule" id="PRU00175"/>
    </source>
</evidence>
<evidence type="ECO:0000313" key="5">
    <source>
        <dbReference type="Proteomes" id="UP001320420"/>
    </source>
</evidence>
<keyword evidence="5" id="KW-1185">Reference proteome</keyword>
<keyword evidence="1" id="KW-0863">Zinc-finger</keyword>
<accession>A0AAN9UVL9</accession>
<dbReference type="CDD" id="cd16464">
    <property type="entry name" value="RING-H2_Pirh2-like"/>
    <property type="match status" value="1"/>
</dbReference>
<feature type="region of interest" description="Disordered" evidence="2">
    <location>
        <begin position="151"/>
        <end position="191"/>
    </location>
</feature>
<evidence type="ECO:0000313" key="4">
    <source>
        <dbReference type="EMBL" id="KAK7756399.1"/>
    </source>
</evidence>
<reference evidence="4 5" key="1">
    <citation type="submission" date="2024-02" db="EMBL/GenBank/DDBJ databases">
        <title>De novo assembly and annotation of 12 fungi associated with fruit tree decline syndrome in Ontario, Canada.</title>
        <authorList>
            <person name="Sulman M."/>
            <person name="Ellouze W."/>
            <person name="Ilyukhin E."/>
        </authorList>
    </citation>
    <scope>NUCLEOTIDE SEQUENCE [LARGE SCALE GENOMIC DNA]</scope>
    <source>
        <strain evidence="4 5">M11/M66-122</strain>
    </source>
</reference>
<dbReference type="Pfam" id="PF13639">
    <property type="entry name" value="zf-RING_2"/>
    <property type="match status" value="1"/>
</dbReference>
<dbReference type="EMBL" id="JAKJXP020000007">
    <property type="protein sequence ID" value="KAK7756399.1"/>
    <property type="molecule type" value="Genomic_DNA"/>
</dbReference>
<dbReference type="AlphaFoldDB" id="A0AAN9UVL9"/>
<sequence>MLCIERVTDCDCPICGDYMFTSPKAVCFMKCGHSIHRGCLDDYMQTSYKCPICNKSVTNMEFQFRNLDMAIQAQPMPPEFEDTRAVVLCNDCSAKSSVKYHWLGLKCAVCLSYNTAQLQILGTTPEADQAPVSEISAQLLEAAITTASRVPVQPEIPSGRDIPRRRRHSSNVLRPTATPAGEPDLGPHVSDRLSRSFAPMPIFSHAWNHAMAETHVDIIEEEEREDIIGFWSRLQRSIGSDEDGGDDDAAGSEDGSDWSTEDEEVEDDDDEDEDEDLKDFSLLGRKYIPVYKQTSLIRVLYV</sequence>
<evidence type="ECO:0000259" key="3">
    <source>
        <dbReference type="PROSITE" id="PS50089"/>
    </source>
</evidence>
<dbReference type="GO" id="GO:0006511">
    <property type="term" value="P:ubiquitin-dependent protein catabolic process"/>
    <property type="evidence" value="ECO:0007669"/>
    <property type="project" value="TreeGrafter"/>
</dbReference>
<feature type="domain" description="RING-type" evidence="3">
    <location>
        <begin position="12"/>
        <end position="54"/>
    </location>
</feature>
<dbReference type="Proteomes" id="UP001320420">
    <property type="component" value="Unassembled WGS sequence"/>
</dbReference>
<organism evidence="4 5">
    <name type="scientific">Diatrype stigma</name>
    <dbReference type="NCBI Taxonomy" id="117547"/>
    <lineage>
        <taxon>Eukaryota</taxon>
        <taxon>Fungi</taxon>
        <taxon>Dikarya</taxon>
        <taxon>Ascomycota</taxon>
        <taxon>Pezizomycotina</taxon>
        <taxon>Sordariomycetes</taxon>
        <taxon>Xylariomycetidae</taxon>
        <taxon>Xylariales</taxon>
        <taxon>Diatrypaceae</taxon>
        <taxon>Diatrype</taxon>
    </lineage>
</organism>
<name>A0AAN9UVL9_9PEZI</name>
<proteinExistence type="predicted"/>
<dbReference type="PANTHER" id="PTHR21319:SF0">
    <property type="entry name" value="AND RING FINGER DOMAIN PROTEIN, PUTATIVE (AFU_ORTHOLOGUE AFUA_1G08900)-RELATED"/>
    <property type="match status" value="1"/>
</dbReference>
<dbReference type="GO" id="GO:0016567">
    <property type="term" value="P:protein ubiquitination"/>
    <property type="evidence" value="ECO:0007669"/>
    <property type="project" value="TreeGrafter"/>
</dbReference>